<protein>
    <submittedName>
        <fullName evidence="2">Transcriptional regulator, contains XRE-family HTH domain</fullName>
    </submittedName>
</protein>
<dbReference type="Proteomes" id="UP000199205">
    <property type="component" value="Unassembled WGS sequence"/>
</dbReference>
<dbReference type="Pfam" id="PF01381">
    <property type="entry name" value="HTH_3"/>
    <property type="match status" value="1"/>
</dbReference>
<feature type="domain" description="HTH cro/C1-type" evidence="1">
    <location>
        <begin position="50"/>
        <end position="104"/>
    </location>
</feature>
<evidence type="ECO:0000313" key="3">
    <source>
        <dbReference type="Proteomes" id="UP000199205"/>
    </source>
</evidence>
<gene>
    <name evidence="2" type="ORF">GA0061101_1613</name>
</gene>
<dbReference type="PROSITE" id="PS50943">
    <property type="entry name" value="HTH_CROC1"/>
    <property type="match status" value="1"/>
</dbReference>
<dbReference type="InterPro" id="IPR001387">
    <property type="entry name" value="Cro/C1-type_HTH"/>
</dbReference>
<dbReference type="AlphaFoldDB" id="A0A1C3XLM6"/>
<sequence>MAGPSLKQWIKELGLQQVVDPRIDKPVYRKPFDGRIVLSAELEEQICTSLRGARDRRKLPRSKLAPLLGLSEQVYGRYENKISRLTVCRLIHLCEVLDATPEEIIAPAAPHLWGGTEAKAVLLLASIEKLRTLDEETLRDVFSLLGRIGETCGQNDGQTVGDPECRNGVEIAIGKQIDGSK</sequence>
<accession>A0A1C3XLM6</accession>
<dbReference type="RefSeq" id="WP_004125942.1">
    <property type="nucleotide sequence ID" value="NZ_FMAF01000061.1"/>
</dbReference>
<evidence type="ECO:0000313" key="2">
    <source>
        <dbReference type="EMBL" id="SCB53045.1"/>
    </source>
</evidence>
<dbReference type="SMART" id="SM00530">
    <property type="entry name" value="HTH_XRE"/>
    <property type="match status" value="1"/>
</dbReference>
<dbReference type="GO" id="GO:0003677">
    <property type="term" value="F:DNA binding"/>
    <property type="evidence" value="ECO:0007669"/>
    <property type="project" value="InterPro"/>
</dbReference>
<dbReference type="Gene3D" id="1.10.260.40">
    <property type="entry name" value="lambda repressor-like DNA-binding domains"/>
    <property type="match status" value="1"/>
</dbReference>
<dbReference type="CDD" id="cd00093">
    <property type="entry name" value="HTH_XRE"/>
    <property type="match status" value="1"/>
</dbReference>
<reference evidence="3" key="1">
    <citation type="submission" date="2016-08" db="EMBL/GenBank/DDBJ databases">
        <authorList>
            <person name="Varghese N."/>
            <person name="Submissions Spin"/>
        </authorList>
    </citation>
    <scope>NUCLEOTIDE SEQUENCE [LARGE SCALE GENOMIC DNA]</scope>
    <source>
        <strain evidence="3">P1-7</strain>
    </source>
</reference>
<evidence type="ECO:0000259" key="1">
    <source>
        <dbReference type="PROSITE" id="PS50943"/>
    </source>
</evidence>
<dbReference type="InterPro" id="IPR010982">
    <property type="entry name" value="Lambda_DNA-bd_dom_sf"/>
</dbReference>
<proteinExistence type="predicted"/>
<organism evidence="2 3">
    <name type="scientific">Rhizobium lusitanum</name>
    <dbReference type="NCBI Taxonomy" id="293958"/>
    <lineage>
        <taxon>Bacteria</taxon>
        <taxon>Pseudomonadati</taxon>
        <taxon>Pseudomonadota</taxon>
        <taxon>Alphaproteobacteria</taxon>
        <taxon>Hyphomicrobiales</taxon>
        <taxon>Rhizobiaceae</taxon>
        <taxon>Rhizobium/Agrobacterium group</taxon>
        <taxon>Rhizobium</taxon>
    </lineage>
</organism>
<name>A0A1C3XLM6_9HYPH</name>
<dbReference type="SUPFAM" id="SSF47413">
    <property type="entry name" value="lambda repressor-like DNA-binding domains"/>
    <property type="match status" value="1"/>
</dbReference>
<dbReference type="OrthoDB" id="8387270at2"/>
<dbReference type="EMBL" id="FMAF01000061">
    <property type="protein sequence ID" value="SCB53045.1"/>
    <property type="molecule type" value="Genomic_DNA"/>
</dbReference>